<comment type="caution">
    <text evidence="2">The sequence shown here is derived from an EMBL/GenBank/DDBJ whole genome shotgun (WGS) entry which is preliminary data.</text>
</comment>
<reference evidence="2" key="2">
    <citation type="journal article" date="2021" name="PeerJ">
        <title>Extensive microbial diversity within the chicken gut microbiome revealed by metagenomics and culture.</title>
        <authorList>
            <person name="Gilroy R."/>
            <person name="Ravi A."/>
            <person name="Getino M."/>
            <person name="Pursley I."/>
            <person name="Horton D.L."/>
            <person name="Alikhan N.F."/>
            <person name="Baker D."/>
            <person name="Gharbi K."/>
            <person name="Hall N."/>
            <person name="Watson M."/>
            <person name="Adriaenssens E.M."/>
            <person name="Foster-Nyarko E."/>
            <person name="Jarju S."/>
            <person name="Secka A."/>
            <person name="Antonio M."/>
            <person name="Oren A."/>
            <person name="Chaudhuri R.R."/>
            <person name="La Ragione R."/>
            <person name="Hildebrand F."/>
            <person name="Pallen M.J."/>
        </authorList>
    </citation>
    <scope>NUCLEOTIDE SEQUENCE</scope>
    <source>
        <strain evidence="2">ChiSjej6B24-2974</strain>
    </source>
</reference>
<reference evidence="2" key="1">
    <citation type="submission" date="2020-10" db="EMBL/GenBank/DDBJ databases">
        <authorList>
            <person name="Gilroy R."/>
        </authorList>
    </citation>
    <scope>NUCLEOTIDE SEQUENCE</scope>
    <source>
        <strain evidence="2">ChiSjej6B24-2974</strain>
    </source>
</reference>
<protein>
    <submittedName>
        <fullName evidence="2">Xylan 1,4-beta-xylosidase</fullName>
    </submittedName>
</protein>
<dbReference type="AlphaFoldDB" id="A0A9D0ZJY6"/>
<sequence length="62" mass="6773">MAEKRFVEVYSQGMASIYKIIVDTQTGVNYLITFNAACGSGMTVLLDAEGKPIVTPMREAQN</sequence>
<dbReference type="InterPro" id="IPR045515">
    <property type="entry name" value="DUF6440"/>
</dbReference>
<evidence type="ECO:0000259" key="1">
    <source>
        <dbReference type="Pfam" id="PF20037"/>
    </source>
</evidence>
<proteinExistence type="predicted"/>
<organism evidence="2 3">
    <name type="scientific">Candidatus Pullichristensenella stercorigallinarum</name>
    <dbReference type="NCBI Taxonomy" id="2840909"/>
    <lineage>
        <taxon>Bacteria</taxon>
        <taxon>Bacillati</taxon>
        <taxon>Bacillota</taxon>
        <taxon>Clostridia</taxon>
        <taxon>Candidatus Pullichristensenella</taxon>
    </lineage>
</organism>
<dbReference type="Pfam" id="PF20037">
    <property type="entry name" value="DUF6440"/>
    <property type="match status" value="1"/>
</dbReference>
<accession>A0A9D0ZJY6</accession>
<dbReference type="EMBL" id="DVFZ01000025">
    <property type="protein sequence ID" value="HIQ81915.1"/>
    <property type="molecule type" value="Genomic_DNA"/>
</dbReference>
<gene>
    <name evidence="2" type="ORF">IAA52_02305</name>
</gene>
<feature type="domain" description="DUF6440" evidence="1">
    <location>
        <begin position="5"/>
        <end position="55"/>
    </location>
</feature>
<dbReference type="Proteomes" id="UP000824260">
    <property type="component" value="Unassembled WGS sequence"/>
</dbReference>
<name>A0A9D0ZJY6_9FIRM</name>
<evidence type="ECO:0000313" key="3">
    <source>
        <dbReference type="Proteomes" id="UP000824260"/>
    </source>
</evidence>
<evidence type="ECO:0000313" key="2">
    <source>
        <dbReference type="EMBL" id="HIQ81915.1"/>
    </source>
</evidence>